<gene>
    <name evidence="5" type="primary">NAS6_2</name>
    <name evidence="5" type="ORF">MFIFM68171_09839</name>
</gene>
<sequence>MALNLLCGLSQACLKSGDLNEAIEALESALRLSTQLHGNRSNITLDIVSRLKAASENMERMQQHHKAVAIASTTTAHDSNFTKAPHLPESSEPGEELSHPRSDHGLLDSELEEMEDIQAVLVGAAFVGDVSTVRLILGLPHIDPDKTDQKGWTALCAAVTGGHEAIVQLLLEKGADASATRRYDNTPLHCAARSRSEVVVKLLLENGAAIEAKDHNEKGAAIEEKDNDGWTLLHWAADIGSEIVVKLLLEKGLATEAKNNDGQTPLHLARFEGHGAIAKLLETKI</sequence>
<dbReference type="Pfam" id="PF12796">
    <property type="entry name" value="Ank_2"/>
    <property type="match status" value="2"/>
</dbReference>
<feature type="repeat" description="ANK" evidence="3">
    <location>
        <begin position="261"/>
        <end position="281"/>
    </location>
</feature>
<evidence type="ECO:0000256" key="4">
    <source>
        <dbReference type="SAM" id="MobiDB-lite"/>
    </source>
</evidence>
<evidence type="ECO:0000256" key="3">
    <source>
        <dbReference type="PROSITE-ProRule" id="PRU00023"/>
    </source>
</evidence>
<proteinExistence type="predicted"/>
<keyword evidence="1" id="KW-0677">Repeat</keyword>
<evidence type="ECO:0000313" key="5">
    <source>
        <dbReference type="EMBL" id="GAB1319629.1"/>
    </source>
</evidence>
<dbReference type="PROSITE" id="PS50088">
    <property type="entry name" value="ANK_REPEAT"/>
    <property type="match status" value="4"/>
</dbReference>
<dbReference type="RefSeq" id="XP_070921359.1">
    <property type="nucleotide sequence ID" value="XM_071065258.1"/>
</dbReference>
<keyword evidence="6" id="KW-1185">Reference proteome</keyword>
<dbReference type="InterPro" id="IPR002110">
    <property type="entry name" value="Ankyrin_rpt"/>
</dbReference>
<dbReference type="PROSITE" id="PS50297">
    <property type="entry name" value="ANK_REP_REGION"/>
    <property type="match status" value="4"/>
</dbReference>
<feature type="repeat" description="ANK" evidence="3">
    <location>
        <begin position="228"/>
        <end position="260"/>
    </location>
</feature>
<organism evidence="5 6">
    <name type="scientific">Madurella fahalii</name>
    <dbReference type="NCBI Taxonomy" id="1157608"/>
    <lineage>
        <taxon>Eukaryota</taxon>
        <taxon>Fungi</taxon>
        <taxon>Dikarya</taxon>
        <taxon>Ascomycota</taxon>
        <taxon>Pezizomycotina</taxon>
        <taxon>Sordariomycetes</taxon>
        <taxon>Sordariomycetidae</taxon>
        <taxon>Sordariales</taxon>
        <taxon>Sordariales incertae sedis</taxon>
        <taxon>Madurella</taxon>
    </lineage>
</organism>
<dbReference type="EMBL" id="BAAFSV010000005">
    <property type="protein sequence ID" value="GAB1319629.1"/>
    <property type="molecule type" value="Genomic_DNA"/>
</dbReference>
<keyword evidence="2 3" id="KW-0040">ANK repeat</keyword>
<evidence type="ECO:0000256" key="2">
    <source>
        <dbReference type="ARBA" id="ARBA00023043"/>
    </source>
</evidence>
<reference evidence="5 6" key="1">
    <citation type="submission" date="2024-09" db="EMBL/GenBank/DDBJ databases">
        <title>Itraconazole resistance in Madurella fahalii resulting from another homologue of gene encoding cytochrome P450 14-alpha sterol demethylase (CYP51).</title>
        <authorList>
            <person name="Yoshioka I."/>
            <person name="Fahal A.H."/>
            <person name="Kaneko S."/>
            <person name="Yaguchi T."/>
        </authorList>
    </citation>
    <scope>NUCLEOTIDE SEQUENCE [LARGE SCALE GENOMIC DNA]</scope>
    <source>
        <strain evidence="5 6">IFM 68171</strain>
    </source>
</reference>
<dbReference type="GeneID" id="98180581"/>
<dbReference type="SMART" id="SM00248">
    <property type="entry name" value="ANK"/>
    <property type="match status" value="3"/>
</dbReference>
<evidence type="ECO:0000313" key="6">
    <source>
        <dbReference type="Proteomes" id="UP001628179"/>
    </source>
</evidence>
<feature type="repeat" description="ANK" evidence="3">
    <location>
        <begin position="150"/>
        <end position="182"/>
    </location>
</feature>
<feature type="region of interest" description="Disordered" evidence="4">
    <location>
        <begin position="78"/>
        <end position="103"/>
    </location>
</feature>
<dbReference type="SUPFAM" id="SSF48403">
    <property type="entry name" value="Ankyrin repeat"/>
    <property type="match status" value="1"/>
</dbReference>
<dbReference type="Proteomes" id="UP001628179">
    <property type="component" value="Unassembled WGS sequence"/>
</dbReference>
<dbReference type="InterPro" id="IPR036770">
    <property type="entry name" value="Ankyrin_rpt-contain_sf"/>
</dbReference>
<dbReference type="PANTHER" id="PTHR24171">
    <property type="entry name" value="ANKYRIN REPEAT DOMAIN-CONTAINING PROTEIN 39-RELATED"/>
    <property type="match status" value="1"/>
</dbReference>
<comment type="caution">
    <text evidence="5">The sequence shown here is derived from an EMBL/GenBank/DDBJ whole genome shotgun (WGS) entry which is preliminary data.</text>
</comment>
<evidence type="ECO:0000256" key="1">
    <source>
        <dbReference type="ARBA" id="ARBA00022737"/>
    </source>
</evidence>
<dbReference type="Gene3D" id="1.25.40.20">
    <property type="entry name" value="Ankyrin repeat-containing domain"/>
    <property type="match status" value="2"/>
</dbReference>
<protein>
    <submittedName>
        <fullName evidence="5">Ankyrin-repeat protein</fullName>
    </submittedName>
</protein>
<name>A0ABQ0GPJ0_9PEZI</name>
<accession>A0ABQ0GPJ0</accession>
<feature type="repeat" description="ANK" evidence="3">
    <location>
        <begin position="183"/>
        <end position="215"/>
    </location>
</feature>